<protein>
    <submittedName>
        <fullName evidence="1">Uncharacterized protein</fullName>
    </submittedName>
</protein>
<evidence type="ECO:0000313" key="1">
    <source>
        <dbReference type="EMBL" id="CAD8207587.1"/>
    </source>
</evidence>
<dbReference type="AlphaFoldDB" id="A0A8S1Y305"/>
<reference evidence="1" key="1">
    <citation type="submission" date="2021-01" db="EMBL/GenBank/DDBJ databases">
        <authorList>
            <consortium name="Genoscope - CEA"/>
            <person name="William W."/>
        </authorList>
    </citation>
    <scope>NUCLEOTIDE SEQUENCE</scope>
</reference>
<keyword evidence="2" id="KW-1185">Reference proteome</keyword>
<accession>A0A8S1Y305</accession>
<gene>
    <name evidence="1" type="ORF">PPENT_87.1.T1480010</name>
</gene>
<organism evidence="1 2">
    <name type="scientific">Paramecium pentaurelia</name>
    <dbReference type="NCBI Taxonomy" id="43138"/>
    <lineage>
        <taxon>Eukaryota</taxon>
        <taxon>Sar</taxon>
        <taxon>Alveolata</taxon>
        <taxon>Ciliophora</taxon>
        <taxon>Intramacronucleata</taxon>
        <taxon>Oligohymenophorea</taxon>
        <taxon>Peniculida</taxon>
        <taxon>Parameciidae</taxon>
        <taxon>Paramecium</taxon>
    </lineage>
</organism>
<evidence type="ECO:0000313" key="2">
    <source>
        <dbReference type="Proteomes" id="UP000689195"/>
    </source>
</evidence>
<sequence>MDLHYLEWYNLFKLLFTSMATKICRKSNMVIQFQSLQQISDPNKNMSIIISILNSHLKLRQPGQKLFKNSLFKIIIIVFKQQYIL</sequence>
<name>A0A8S1Y305_9CILI</name>
<dbReference type="EMBL" id="CAJJDO010000148">
    <property type="protein sequence ID" value="CAD8207587.1"/>
    <property type="molecule type" value="Genomic_DNA"/>
</dbReference>
<comment type="caution">
    <text evidence="1">The sequence shown here is derived from an EMBL/GenBank/DDBJ whole genome shotgun (WGS) entry which is preliminary data.</text>
</comment>
<proteinExistence type="predicted"/>
<dbReference type="Proteomes" id="UP000689195">
    <property type="component" value="Unassembled WGS sequence"/>
</dbReference>